<sequence>MCIRDTEPSRTLNNANGRCLRQVDHQTNCDNRTSELTQRTNGAAHWRFSIPSRSSAEHDISQFMNLYVMPRVFSRRPANARSAQAMLEVPFIICSHSLRGSRDAYLLHRCELPTKFNTAASSTVFREVAGVMAIGRSSGICSALLCKPGVHNFPGSGLAQALTILARTTTRVLRAGRARIQWKPNRLNTYYPHRGGTSTSGGYSDDGNRRAIQANQSSDILDDDAKQGQEPTRVCMHRFNPRRSLCGAKNEVATARTGSARKERLNDMRTIHWKCRCQGVYWEGLFLST</sequence>
<reference evidence="1 2" key="1">
    <citation type="submission" date="2016-03" db="EMBL/GenBank/DDBJ databases">
        <title>Whole genome sequencing of Grifola frondosa 9006-11.</title>
        <authorList>
            <person name="Min B."/>
            <person name="Park H."/>
            <person name="Kim J.-G."/>
            <person name="Cho H."/>
            <person name="Oh Y.-L."/>
            <person name="Kong W.-S."/>
            <person name="Choi I.-G."/>
        </authorList>
    </citation>
    <scope>NUCLEOTIDE SEQUENCE [LARGE SCALE GENOMIC DNA]</scope>
    <source>
        <strain evidence="1 2">9006-11</strain>
    </source>
</reference>
<dbReference type="EMBL" id="LUGG01000002">
    <property type="protein sequence ID" value="OBZ77318.1"/>
    <property type="molecule type" value="Genomic_DNA"/>
</dbReference>
<accession>A0A1C7MKJ4</accession>
<dbReference type="AlphaFoldDB" id="A0A1C7MKJ4"/>
<keyword evidence="2" id="KW-1185">Reference proteome</keyword>
<protein>
    <submittedName>
        <fullName evidence="1">Uncharacterized protein</fullName>
    </submittedName>
</protein>
<gene>
    <name evidence="1" type="ORF">A0H81_01879</name>
</gene>
<proteinExistence type="predicted"/>
<name>A0A1C7MKJ4_GRIFR</name>
<organism evidence="1 2">
    <name type="scientific">Grifola frondosa</name>
    <name type="common">Maitake</name>
    <name type="synonym">Polyporus frondosus</name>
    <dbReference type="NCBI Taxonomy" id="5627"/>
    <lineage>
        <taxon>Eukaryota</taxon>
        <taxon>Fungi</taxon>
        <taxon>Dikarya</taxon>
        <taxon>Basidiomycota</taxon>
        <taxon>Agaricomycotina</taxon>
        <taxon>Agaricomycetes</taxon>
        <taxon>Polyporales</taxon>
        <taxon>Grifolaceae</taxon>
        <taxon>Grifola</taxon>
    </lineage>
</organism>
<comment type="caution">
    <text evidence="1">The sequence shown here is derived from an EMBL/GenBank/DDBJ whole genome shotgun (WGS) entry which is preliminary data.</text>
</comment>
<evidence type="ECO:0000313" key="1">
    <source>
        <dbReference type="EMBL" id="OBZ77318.1"/>
    </source>
</evidence>
<evidence type="ECO:0000313" key="2">
    <source>
        <dbReference type="Proteomes" id="UP000092993"/>
    </source>
</evidence>
<dbReference type="Proteomes" id="UP000092993">
    <property type="component" value="Unassembled WGS sequence"/>
</dbReference>